<dbReference type="EMBL" id="FNXT01001297">
    <property type="protein sequence ID" value="SZX77917.1"/>
    <property type="molecule type" value="Genomic_DNA"/>
</dbReference>
<reference evidence="1 2" key="1">
    <citation type="submission" date="2016-10" db="EMBL/GenBank/DDBJ databases">
        <authorList>
            <person name="Cai Z."/>
        </authorList>
    </citation>
    <scope>NUCLEOTIDE SEQUENCE [LARGE SCALE GENOMIC DNA]</scope>
</reference>
<gene>
    <name evidence="1" type="ORF">BQ4739_LOCUS18251</name>
</gene>
<proteinExistence type="predicted"/>
<organism evidence="1 2">
    <name type="scientific">Tetradesmus obliquus</name>
    <name type="common">Green alga</name>
    <name type="synonym">Acutodesmus obliquus</name>
    <dbReference type="NCBI Taxonomy" id="3088"/>
    <lineage>
        <taxon>Eukaryota</taxon>
        <taxon>Viridiplantae</taxon>
        <taxon>Chlorophyta</taxon>
        <taxon>core chlorophytes</taxon>
        <taxon>Chlorophyceae</taxon>
        <taxon>CS clade</taxon>
        <taxon>Sphaeropleales</taxon>
        <taxon>Scenedesmaceae</taxon>
        <taxon>Tetradesmus</taxon>
    </lineage>
</organism>
<dbReference type="Proteomes" id="UP000256970">
    <property type="component" value="Unassembled WGS sequence"/>
</dbReference>
<sequence>MSIAEKAAYYGIRLVDHLLRTSENGLAADASSGQLYYLYQHATEPGNWQDTLRVAGEAEELRLMQESNGFASERTVAIVQRVHIAPDGSVWTEHRLEVKGNVLQEEAWKAVGLDFQALFTTPVAMGEEDLYQIAPYLKGAKVGDLIQASRVMVVGYGNGIWSLQLLMSVSARMAEDTTQYATTDLVGWHDAGLAALLPEHLKSQVTAGQRVAAQLHPSGLVAGCALVVFAVIANSISLPSRHPALSDDLQVQLKWLRSPPKDNLSVLPDKQLQFLLEGCLQVDCEQRVTLAQVLGDMALWEEHEVLPKLLLLYELLDGDSELRPRIEDWPPVVQRILGTRCLEYPLAWDALVNCSMQYGIGPGVWEAALGRFSEYNVGRLLEHVNDRSKIAAFAAAALGRPAATSDEGLEQDIWLALHTLNADLLHPDTGVSGRHYRTLAPELRGNPDWHSTGLFYG</sequence>
<protein>
    <submittedName>
        <fullName evidence="1">Uncharacterized protein</fullName>
    </submittedName>
</protein>
<evidence type="ECO:0000313" key="1">
    <source>
        <dbReference type="EMBL" id="SZX77917.1"/>
    </source>
</evidence>
<accession>A0A383WKD1</accession>
<evidence type="ECO:0000313" key="2">
    <source>
        <dbReference type="Proteomes" id="UP000256970"/>
    </source>
</evidence>
<name>A0A383WKD1_TETOB</name>
<dbReference type="AlphaFoldDB" id="A0A383WKD1"/>
<keyword evidence="2" id="KW-1185">Reference proteome</keyword>